<dbReference type="PANTHER" id="PTHR43677:SF1">
    <property type="entry name" value="ACRYLYL-COA REDUCTASE ACUI-RELATED"/>
    <property type="match status" value="1"/>
</dbReference>
<dbReference type="InterPro" id="IPR051397">
    <property type="entry name" value="Zn-ADH-like_protein"/>
</dbReference>
<dbReference type="InterPro" id="IPR014188">
    <property type="entry name" value="Acrylyl-CoA_reductase_AcuI"/>
</dbReference>
<dbReference type="Gene3D" id="3.90.180.10">
    <property type="entry name" value="Medium-chain alcohol dehydrogenases, catalytic domain"/>
    <property type="match status" value="1"/>
</dbReference>
<dbReference type="InterPro" id="IPR013149">
    <property type="entry name" value="ADH-like_C"/>
</dbReference>
<feature type="domain" description="Enoyl reductase (ER)" evidence="1">
    <location>
        <begin position="15"/>
        <end position="324"/>
    </location>
</feature>
<dbReference type="SMART" id="SM00829">
    <property type="entry name" value="PKS_ER"/>
    <property type="match status" value="1"/>
</dbReference>
<dbReference type="Gene3D" id="3.40.50.720">
    <property type="entry name" value="NAD(P)-binding Rossmann-like Domain"/>
    <property type="match status" value="1"/>
</dbReference>
<dbReference type="CDD" id="cd08288">
    <property type="entry name" value="MDR_yhdh"/>
    <property type="match status" value="1"/>
</dbReference>
<protein>
    <submittedName>
        <fullName evidence="2">Oxidoreductase</fullName>
    </submittedName>
</protein>
<dbReference type="Proteomes" id="UP000278162">
    <property type="component" value="Unassembled WGS sequence"/>
</dbReference>
<dbReference type="OrthoDB" id="9782155at2"/>
<evidence type="ECO:0000259" key="1">
    <source>
        <dbReference type="SMART" id="SM00829"/>
    </source>
</evidence>
<proteinExistence type="predicted"/>
<dbReference type="PANTHER" id="PTHR43677">
    <property type="entry name" value="SHORT-CHAIN DEHYDROGENASE/REDUCTASE"/>
    <property type="match status" value="1"/>
</dbReference>
<dbReference type="Pfam" id="PF08240">
    <property type="entry name" value="ADH_N"/>
    <property type="match status" value="1"/>
</dbReference>
<dbReference type="InterPro" id="IPR011032">
    <property type="entry name" value="GroES-like_sf"/>
</dbReference>
<name>A0A3M8TT92_PSEPU</name>
<organism evidence="2 3">
    <name type="scientific">Pseudomonas putida</name>
    <name type="common">Arthrobacter siderocapsulatus</name>
    <dbReference type="NCBI Taxonomy" id="303"/>
    <lineage>
        <taxon>Bacteria</taxon>
        <taxon>Pseudomonadati</taxon>
        <taxon>Pseudomonadota</taxon>
        <taxon>Gammaproteobacteria</taxon>
        <taxon>Pseudomonadales</taxon>
        <taxon>Pseudomonadaceae</taxon>
        <taxon>Pseudomonas</taxon>
    </lineage>
</organism>
<dbReference type="NCBIfam" id="TIGR02823">
    <property type="entry name" value="oxido_YhdH"/>
    <property type="match status" value="1"/>
</dbReference>
<evidence type="ECO:0000313" key="2">
    <source>
        <dbReference type="EMBL" id="RNF94032.1"/>
    </source>
</evidence>
<dbReference type="InterPro" id="IPR036291">
    <property type="entry name" value="NAD(P)-bd_dom_sf"/>
</dbReference>
<dbReference type="Pfam" id="PF00107">
    <property type="entry name" value="ADH_zinc_N"/>
    <property type="match status" value="1"/>
</dbReference>
<gene>
    <name evidence="2" type="ORF">EFK07_01350</name>
</gene>
<evidence type="ECO:0000313" key="3">
    <source>
        <dbReference type="Proteomes" id="UP000278162"/>
    </source>
</evidence>
<dbReference type="GO" id="GO:0043957">
    <property type="term" value="F:acryloyl-CoA reductase (NADPH) activity"/>
    <property type="evidence" value="ECO:0007669"/>
    <property type="project" value="TreeGrafter"/>
</dbReference>
<dbReference type="SUPFAM" id="SSF50129">
    <property type="entry name" value="GroES-like"/>
    <property type="match status" value="1"/>
</dbReference>
<sequence>MMAFKAVVVNKSEAGYKASLASFDEADLMEGDTLIRVSHSSINYKDGLAVTGKGPVVRRFPLIPGIDMAGVIEETTHPGLHKGQQVILNGWGVGEVHHGAFAEKARVRGEWLLPLPEGFNAWEAMAIGTAGYTAALCVNALNQAGIRPESGDVLVTGAAGGVGSIAVSLLAKAGWRVVASTGRAEEESYLRELGAAEIISRDELAAPGKALGKERWAAAIDVVGGQTLANVLASIKYGGAVAACGMAGGMPLPATVAPFILRGVALLGVDSVNAPNAKRIEAWKLLRSLDKELLLSLTNTYSLSDVFSVCEDILEGKVRGRSVVTVSDDLS</sequence>
<reference evidence="2 3" key="1">
    <citation type="submission" date="2018-10" db="EMBL/GenBank/DDBJ databases">
        <title>An outbreak of IMP-63 producing strain in France.</title>
        <authorList>
            <person name="Bour M."/>
            <person name="Liapis E."/>
            <person name="Plesiat P."/>
        </authorList>
    </citation>
    <scope>NUCLEOTIDE SEQUENCE [LARGE SCALE GENOMIC DNA]</scope>
    <source>
        <strain evidence="2 3">12917</strain>
    </source>
</reference>
<dbReference type="InterPro" id="IPR013154">
    <property type="entry name" value="ADH-like_N"/>
</dbReference>
<dbReference type="SUPFAM" id="SSF51735">
    <property type="entry name" value="NAD(P)-binding Rossmann-fold domains"/>
    <property type="match status" value="1"/>
</dbReference>
<comment type="caution">
    <text evidence="2">The sequence shown here is derived from an EMBL/GenBank/DDBJ whole genome shotgun (WGS) entry which is preliminary data.</text>
</comment>
<dbReference type="AlphaFoldDB" id="A0A3M8TT92"/>
<accession>A0A3M8TT92</accession>
<dbReference type="EMBL" id="RJAI01000002">
    <property type="protein sequence ID" value="RNF94032.1"/>
    <property type="molecule type" value="Genomic_DNA"/>
</dbReference>
<dbReference type="InterPro" id="IPR020843">
    <property type="entry name" value="ER"/>
</dbReference>